<dbReference type="Proteomes" id="UP000274271">
    <property type="component" value="Unassembled WGS sequence"/>
</dbReference>
<dbReference type="Gene3D" id="3.40.50.1820">
    <property type="entry name" value="alpha/beta hydrolase"/>
    <property type="match status" value="1"/>
</dbReference>
<dbReference type="PANTHER" id="PTHR47381:SF3">
    <property type="entry name" value="ALPHA_BETA-HYDROLASES SUPERFAMILY PROTEIN"/>
    <property type="match status" value="1"/>
</dbReference>
<organism evidence="1 2">
    <name type="scientific">Larkinella knui</name>
    <dbReference type="NCBI Taxonomy" id="2025310"/>
    <lineage>
        <taxon>Bacteria</taxon>
        <taxon>Pseudomonadati</taxon>
        <taxon>Bacteroidota</taxon>
        <taxon>Cytophagia</taxon>
        <taxon>Cytophagales</taxon>
        <taxon>Spirosomataceae</taxon>
        <taxon>Larkinella</taxon>
    </lineage>
</organism>
<dbReference type="InterPro" id="IPR029058">
    <property type="entry name" value="AB_hydrolase_fold"/>
</dbReference>
<proteinExistence type="predicted"/>
<dbReference type="SUPFAM" id="SSF53474">
    <property type="entry name" value="alpha/beta-Hydrolases"/>
    <property type="match status" value="1"/>
</dbReference>
<reference evidence="1 2" key="1">
    <citation type="submission" date="2018-11" db="EMBL/GenBank/DDBJ databases">
        <authorList>
            <person name="Zhou Z."/>
            <person name="Wang G."/>
        </authorList>
    </citation>
    <scope>NUCLEOTIDE SEQUENCE [LARGE SCALE GENOMIC DNA]</scope>
    <source>
        <strain evidence="1 2">KCTC42998</strain>
    </source>
</reference>
<dbReference type="EMBL" id="RQJP01000002">
    <property type="protein sequence ID" value="RRB15079.1"/>
    <property type="molecule type" value="Genomic_DNA"/>
</dbReference>
<protein>
    <recommendedName>
        <fullName evidence="3">Dienelactone hydrolase domain-containing protein</fullName>
    </recommendedName>
</protein>
<dbReference type="Pfam" id="PF12715">
    <property type="entry name" value="Abhydrolase_7"/>
    <property type="match status" value="1"/>
</dbReference>
<keyword evidence="2" id="KW-1185">Reference proteome</keyword>
<dbReference type="PANTHER" id="PTHR47381">
    <property type="entry name" value="ALPHA/BETA-HYDROLASES SUPERFAMILY PROTEIN"/>
    <property type="match status" value="1"/>
</dbReference>
<dbReference type="OrthoDB" id="3668964at2"/>
<evidence type="ECO:0008006" key="3">
    <source>
        <dbReference type="Google" id="ProtNLM"/>
    </source>
</evidence>
<accession>A0A3P1CPA2</accession>
<sequence length="362" mass="40044">MKHPRFSAALRHNRRAFMKKQLMYGLGALATTSPLSIPGGEESLKPGTLSPDTLRKQYLACLGGPFPKAMPLLPNLRETIVKEGYRIESVTYEVTANERVPALVLIPDSVTPQRPAPGIAVWHQHNGEYHLGKSEPAGLAGNPMHHTAVALVREGYVVLCPDAVCFEERQDSTGRLKKGDYERFEFLRQVVRGRSMAWQNVLEMRRAVDYLCSRPEVIASQIGCYGHSMGSTHAWLVGPLENRLKCLVGNCCLPTYAAIENEHLLHCFPNFVPGWAQFGDTPDIAALIAPRALHLNFGELDSGSPIEFVRGGLRRIAEAYQKAGASENFTSFIESGQGHVLTDAMWQQVKATFSRHLSRSKG</sequence>
<evidence type="ECO:0000313" key="1">
    <source>
        <dbReference type="EMBL" id="RRB15079.1"/>
    </source>
</evidence>
<evidence type="ECO:0000313" key="2">
    <source>
        <dbReference type="Proteomes" id="UP000274271"/>
    </source>
</evidence>
<gene>
    <name evidence="1" type="ORF">EHT87_11030</name>
</gene>
<dbReference type="InterPro" id="IPR025890">
    <property type="entry name" value="Abhydrolase_bac"/>
</dbReference>
<dbReference type="AlphaFoldDB" id="A0A3P1CPA2"/>
<comment type="caution">
    <text evidence="1">The sequence shown here is derived from an EMBL/GenBank/DDBJ whole genome shotgun (WGS) entry which is preliminary data.</text>
</comment>
<name>A0A3P1CPA2_9BACT</name>